<reference evidence="3 4" key="1">
    <citation type="submission" date="2020-06" db="EMBL/GenBank/DDBJ databases">
        <title>The yeast mating-type switching endonuclease HO is a domesticated member of an unorthodox homing genetic element family.</title>
        <authorList>
            <person name="Coughlan A.Y."/>
            <person name="Lombardi L."/>
            <person name="Braun-Galleani S."/>
            <person name="Martos A.R."/>
            <person name="Galeote V."/>
            <person name="Bigey F."/>
            <person name="Dequin S."/>
            <person name="Byrne K.P."/>
            <person name="Wolfe K.H."/>
        </authorList>
    </citation>
    <scope>NUCLEOTIDE SEQUENCE [LARGE SCALE GENOMIC DNA]</scope>
    <source>
        <strain evidence="3 4">CBS764</strain>
    </source>
</reference>
<dbReference type="Proteomes" id="UP000515788">
    <property type="component" value="Chromosome 5"/>
</dbReference>
<dbReference type="PANTHER" id="PTHR37784:SF8">
    <property type="entry name" value="PROTEIN MSN1"/>
    <property type="match status" value="1"/>
</dbReference>
<dbReference type="InterPro" id="IPR052146">
    <property type="entry name" value="HOT1"/>
</dbReference>
<dbReference type="GeneID" id="59326508"/>
<dbReference type="GO" id="GO:0000981">
    <property type="term" value="F:DNA-binding transcription factor activity, RNA polymerase II-specific"/>
    <property type="evidence" value="ECO:0007669"/>
    <property type="project" value="TreeGrafter"/>
</dbReference>
<gene>
    <name evidence="3" type="ORF">HG536_0E02230</name>
</gene>
<evidence type="ECO:0000313" key="3">
    <source>
        <dbReference type="EMBL" id="QLL33312.1"/>
    </source>
</evidence>
<proteinExistence type="predicted"/>
<name>A0A7G3ZIH6_9SACH</name>
<evidence type="ECO:0000259" key="2">
    <source>
        <dbReference type="Pfam" id="PF12550"/>
    </source>
</evidence>
<feature type="region of interest" description="Disordered" evidence="1">
    <location>
        <begin position="121"/>
        <end position="256"/>
    </location>
</feature>
<dbReference type="PANTHER" id="PTHR37784">
    <property type="entry name" value="PROTEIN MSN1"/>
    <property type="match status" value="1"/>
</dbReference>
<dbReference type="AlphaFoldDB" id="A0A7G3ZIH6"/>
<dbReference type="OrthoDB" id="428577at2759"/>
<accession>A0A7G3ZIH6</accession>
<evidence type="ECO:0000256" key="1">
    <source>
        <dbReference type="SAM" id="MobiDB-lite"/>
    </source>
</evidence>
<dbReference type="GO" id="GO:0000978">
    <property type="term" value="F:RNA polymerase II cis-regulatory region sequence-specific DNA binding"/>
    <property type="evidence" value="ECO:0007669"/>
    <property type="project" value="TreeGrafter"/>
</dbReference>
<keyword evidence="4" id="KW-1185">Reference proteome</keyword>
<feature type="compositionally biased region" description="Low complexity" evidence="1">
    <location>
        <begin position="225"/>
        <end position="239"/>
    </location>
</feature>
<feature type="domain" description="Transcription activator GCR1-like" evidence="2">
    <location>
        <begin position="278"/>
        <end position="356"/>
    </location>
</feature>
<evidence type="ECO:0000313" key="4">
    <source>
        <dbReference type="Proteomes" id="UP000515788"/>
    </source>
</evidence>
<dbReference type="RefSeq" id="XP_037139986.1">
    <property type="nucleotide sequence ID" value="XM_037284090.1"/>
</dbReference>
<feature type="compositionally biased region" description="Basic and acidic residues" evidence="1">
    <location>
        <begin position="140"/>
        <end position="161"/>
    </location>
</feature>
<sequence>MDQGEVRLNERVINLERQISMFERMVHMLSGNLDEHFKRYDMILVAQQQQISDLNAVVSTLLNDQNRQAEVLREKLSGALHGISSTAASVNETIHSIPRLSGRALEPESFFDEILGSGGPAAVKPKVSQPIDHGVSYGHRFGESNDNDRNNDNENETHNGRIGDNSMKQQGPRGPGDHGSDERQFGSSIIPYDDFSPLNNPHSHPPGTGQSTNPSSISEHPLYQNPNGAPNPAAAGVNNEVHQPHHNGTAEVENGLTEEQYLTVTGRKRKRSLFVGNFQFMKSPHSVMEVWKEYTEGINGQPSIKEMELIYQTGWRRDPAVNKRYSRRKVLCKAIETGLAKGYALDYTVNLLEDYRFIDREKGLKQPIGWLCQGQNIPDELRGS</sequence>
<organism evidence="3 4">
    <name type="scientific">Torulaspora globosa</name>
    <dbReference type="NCBI Taxonomy" id="48254"/>
    <lineage>
        <taxon>Eukaryota</taxon>
        <taxon>Fungi</taxon>
        <taxon>Dikarya</taxon>
        <taxon>Ascomycota</taxon>
        <taxon>Saccharomycotina</taxon>
        <taxon>Saccharomycetes</taxon>
        <taxon>Saccharomycetales</taxon>
        <taxon>Saccharomycetaceae</taxon>
        <taxon>Torulaspora</taxon>
    </lineage>
</organism>
<protein>
    <recommendedName>
        <fullName evidence="2">Transcription activator GCR1-like domain-containing protein</fullName>
    </recommendedName>
</protein>
<feature type="compositionally biased region" description="Basic and acidic residues" evidence="1">
    <location>
        <begin position="175"/>
        <end position="184"/>
    </location>
</feature>
<feature type="compositionally biased region" description="Polar residues" evidence="1">
    <location>
        <begin position="197"/>
        <end position="218"/>
    </location>
</feature>
<dbReference type="GO" id="GO:0060963">
    <property type="term" value="P:positive regulation of ribosomal protein gene transcription by RNA polymerase II"/>
    <property type="evidence" value="ECO:0007669"/>
    <property type="project" value="TreeGrafter"/>
</dbReference>
<dbReference type="InterPro" id="IPR022210">
    <property type="entry name" value="TF_GCR1-like"/>
</dbReference>
<dbReference type="EMBL" id="CP059250">
    <property type="protein sequence ID" value="QLL33312.1"/>
    <property type="molecule type" value="Genomic_DNA"/>
</dbReference>
<dbReference type="Pfam" id="PF12550">
    <property type="entry name" value="GCR1_C"/>
    <property type="match status" value="1"/>
</dbReference>
<dbReference type="KEGG" id="tgb:HG536_0E02230"/>